<evidence type="ECO:0000256" key="1">
    <source>
        <dbReference type="SAM" id="SignalP"/>
    </source>
</evidence>
<dbReference type="Pfam" id="PF12010">
    <property type="entry name" value="DUF3502"/>
    <property type="match status" value="1"/>
</dbReference>
<reference evidence="3 4" key="1">
    <citation type="submission" date="2021-04" db="EMBL/GenBank/DDBJ databases">
        <authorList>
            <person name="Rakotoarivonina H."/>
        </authorList>
    </citation>
    <scope>NUCLEOTIDE SEQUENCE [LARGE SCALE GENOMIC DNA]</scope>
    <source>
        <strain evidence="3 4">XE</strain>
    </source>
</reference>
<feature type="domain" description="DUF3502" evidence="2">
    <location>
        <begin position="439"/>
        <end position="506"/>
    </location>
</feature>
<dbReference type="RefSeq" id="WP_015253391.1">
    <property type="nucleotide sequence ID" value="NZ_CAJRAY010000018.1"/>
</dbReference>
<dbReference type="SUPFAM" id="SSF53850">
    <property type="entry name" value="Periplasmic binding protein-like II"/>
    <property type="match status" value="1"/>
</dbReference>
<dbReference type="PANTHER" id="PTHR43649:SF17">
    <property type="entry name" value="ABC TRANSPORTER SOLUTE BINDING PROTEIN-SUGAR TRANSPORT"/>
    <property type="match status" value="1"/>
</dbReference>
<dbReference type="PANTHER" id="PTHR43649">
    <property type="entry name" value="ARABINOSE-BINDING PROTEIN-RELATED"/>
    <property type="match status" value="1"/>
</dbReference>
<keyword evidence="4" id="KW-1185">Reference proteome</keyword>
<sequence length="509" mass="55633">MASNKRKLWALTLSLLLIAGLLAACGGGSGSGSGNSKGSSGGGQSSGSGEKPVELIFAMPNTGTPMNDLELVQEEINKIALQKINATVKFTLIDWAAWNQQINLVLAGNEQLDLLVTSAYMNYSSMVAKNQLIPLDDLLQQYGQGIMEAMDPVFYEGTRINGKIYGVSSFRELVADYGFNARKDLLDKHQIDLSQVKSFEDLEPIFQLIKEKEPGMIPLVQRNTSNTVVNDMIASRVDNLGDGMGVLMLDDNNTTVVNLYETPQYREAVELARKWYNAGYIASDAATSQEGYVALMKAGKGFGYFSNMKPGFEAQETGLIGYEIEGVRLTPAVGGSSGPVAFMISIPSNSKHPEKAMQFMNLLYTDADIMNLLTLGIEGKHYVKTDNGQVRVPDGVESSGYVFNQWLIGNNSLTYVWEGWDPNQWENLKAFNRNAVYSPALGFLFDANKVKTEVAAVSNVISEYKAGLESGAVDPNVLPKFIEDLKKAGIDTIIAEKQRQLDEFLAANQ</sequence>
<comment type="caution">
    <text evidence="3">The sequence shown here is derived from an EMBL/GenBank/DDBJ whole genome shotgun (WGS) entry which is preliminary data.</text>
</comment>
<dbReference type="InterPro" id="IPR006059">
    <property type="entry name" value="SBP"/>
</dbReference>
<feature type="chain" id="PRO_5047474564" evidence="1">
    <location>
        <begin position="24"/>
        <end position="509"/>
    </location>
</feature>
<dbReference type="Proteomes" id="UP000681526">
    <property type="component" value="Unassembled WGS sequence"/>
</dbReference>
<dbReference type="Pfam" id="PF01547">
    <property type="entry name" value="SBP_bac_1"/>
    <property type="match status" value="1"/>
</dbReference>
<protein>
    <submittedName>
        <fullName evidence="3">Extracellular solute-binding protein family 1, ABC transporter, solute-binding protein</fullName>
    </submittedName>
</protein>
<dbReference type="PROSITE" id="PS51257">
    <property type="entry name" value="PROKAR_LIPOPROTEIN"/>
    <property type="match status" value="1"/>
</dbReference>
<dbReference type="EMBL" id="CAJRAY010000018">
    <property type="protein sequence ID" value="CAG5080163.1"/>
    <property type="molecule type" value="Genomic_DNA"/>
</dbReference>
<proteinExistence type="predicted"/>
<accession>A0ABN7RL30</accession>
<organism evidence="3 4">
    <name type="scientific">Thermobacillus xylanilyticus</name>
    <dbReference type="NCBI Taxonomy" id="76633"/>
    <lineage>
        <taxon>Bacteria</taxon>
        <taxon>Bacillati</taxon>
        <taxon>Bacillota</taxon>
        <taxon>Bacilli</taxon>
        <taxon>Bacillales</taxon>
        <taxon>Paenibacillaceae</taxon>
        <taxon>Thermobacillus</taxon>
    </lineage>
</organism>
<dbReference type="Gene3D" id="3.40.190.10">
    <property type="entry name" value="Periplasmic binding protein-like II"/>
    <property type="match status" value="3"/>
</dbReference>
<feature type="signal peptide" evidence="1">
    <location>
        <begin position="1"/>
        <end position="23"/>
    </location>
</feature>
<name>A0ABN7RL30_THEXY</name>
<keyword evidence="1" id="KW-0732">Signal</keyword>
<evidence type="ECO:0000259" key="2">
    <source>
        <dbReference type="Pfam" id="PF12010"/>
    </source>
</evidence>
<dbReference type="InterPro" id="IPR050490">
    <property type="entry name" value="Bact_solute-bd_prot1"/>
</dbReference>
<gene>
    <name evidence="3" type="primary">txxe 763</name>
    <name evidence="3" type="ORF">TXXE_03945</name>
</gene>
<dbReference type="InterPro" id="IPR022627">
    <property type="entry name" value="DUF3502"/>
</dbReference>
<evidence type="ECO:0000313" key="3">
    <source>
        <dbReference type="EMBL" id="CAG5080163.1"/>
    </source>
</evidence>
<evidence type="ECO:0000313" key="4">
    <source>
        <dbReference type="Proteomes" id="UP000681526"/>
    </source>
</evidence>